<dbReference type="InterPro" id="IPR055616">
    <property type="entry name" value="DUF7192"/>
</dbReference>
<dbReference type="EMBL" id="LAZR01009010">
    <property type="protein sequence ID" value="KKM75249.1"/>
    <property type="molecule type" value="Genomic_DNA"/>
</dbReference>
<accession>A0A0F9JZL2</accession>
<proteinExistence type="predicted"/>
<sequence length="275" mass="30346">MTVIYQPDIVFKDGRQRCVIRRRPIADYAHAVTSGSSPGYYDREWTGCDTNEEFRDLLIKGWPESVRGVEGLEGLTSDQTESLTFVADVGGAFPNVPAYLSSDPMAMYAVRPQLQERVRGLTLVIDGCYSASVNMQAVMTYAHTVMRLVAWLSAERIEVGVYIVNCCALSGPSIYLYVTEVHRQGDVIQPERVAACLHPSFLRRAWHNMLNYEYCKLGLSGSGAGCGNPRTASAVQLRHCLPDADSIVMLPRVGSGNPEKAIKEAINLKLRKGVL</sequence>
<organism evidence="2">
    <name type="scientific">marine sediment metagenome</name>
    <dbReference type="NCBI Taxonomy" id="412755"/>
    <lineage>
        <taxon>unclassified sequences</taxon>
        <taxon>metagenomes</taxon>
        <taxon>ecological metagenomes</taxon>
    </lineage>
</organism>
<feature type="domain" description="DUF7192" evidence="1">
    <location>
        <begin position="39"/>
        <end position="258"/>
    </location>
</feature>
<name>A0A0F9JZL2_9ZZZZ</name>
<evidence type="ECO:0000313" key="2">
    <source>
        <dbReference type="EMBL" id="KKM75249.1"/>
    </source>
</evidence>
<comment type="caution">
    <text evidence="2">The sequence shown here is derived from an EMBL/GenBank/DDBJ whole genome shotgun (WGS) entry which is preliminary data.</text>
</comment>
<gene>
    <name evidence="2" type="ORF">LCGC14_1392090</name>
</gene>
<dbReference type="AlphaFoldDB" id="A0A0F9JZL2"/>
<reference evidence="2" key="1">
    <citation type="journal article" date="2015" name="Nature">
        <title>Complex archaea that bridge the gap between prokaryotes and eukaryotes.</title>
        <authorList>
            <person name="Spang A."/>
            <person name="Saw J.H."/>
            <person name="Jorgensen S.L."/>
            <person name="Zaremba-Niedzwiedzka K."/>
            <person name="Martijn J."/>
            <person name="Lind A.E."/>
            <person name="van Eijk R."/>
            <person name="Schleper C."/>
            <person name="Guy L."/>
            <person name="Ettema T.J."/>
        </authorList>
    </citation>
    <scope>NUCLEOTIDE SEQUENCE</scope>
</reference>
<dbReference type="Pfam" id="PF23822">
    <property type="entry name" value="DUF7192"/>
    <property type="match status" value="1"/>
</dbReference>
<evidence type="ECO:0000259" key="1">
    <source>
        <dbReference type="Pfam" id="PF23822"/>
    </source>
</evidence>
<protein>
    <recommendedName>
        <fullName evidence="1">DUF7192 domain-containing protein</fullName>
    </recommendedName>
</protein>